<keyword evidence="4 6" id="KW-0067">ATP-binding</keyword>
<evidence type="ECO:0000256" key="2">
    <source>
        <dbReference type="ARBA" id="ARBA00022448"/>
    </source>
</evidence>
<dbReference type="InterPro" id="IPR003439">
    <property type="entry name" value="ABC_transporter-like_ATP-bd"/>
</dbReference>
<dbReference type="PANTHER" id="PTHR43335:SF8">
    <property type="entry name" value="ABC TRANSPORTER, ATP-BINDING PROTEIN"/>
    <property type="match status" value="1"/>
</dbReference>
<dbReference type="Pfam" id="PF00005">
    <property type="entry name" value="ABC_tran"/>
    <property type="match status" value="1"/>
</dbReference>
<dbReference type="AlphaFoldDB" id="A0A318KJF9"/>
<feature type="domain" description="ABC transporter" evidence="5">
    <location>
        <begin position="7"/>
        <end position="234"/>
    </location>
</feature>
<keyword evidence="7" id="KW-1185">Reference proteome</keyword>
<dbReference type="Proteomes" id="UP000247612">
    <property type="component" value="Unassembled WGS sequence"/>
</dbReference>
<dbReference type="GO" id="GO:0005524">
    <property type="term" value="F:ATP binding"/>
    <property type="evidence" value="ECO:0007669"/>
    <property type="project" value="UniProtKB-KW"/>
</dbReference>
<evidence type="ECO:0000313" key="7">
    <source>
        <dbReference type="Proteomes" id="UP000247612"/>
    </source>
</evidence>
<proteinExistence type="inferred from homology"/>
<dbReference type="Gene3D" id="3.40.50.300">
    <property type="entry name" value="P-loop containing nucleotide triphosphate hydrolases"/>
    <property type="match status" value="1"/>
</dbReference>
<dbReference type="PANTHER" id="PTHR43335">
    <property type="entry name" value="ABC TRANSPORTER, ATP-BINDING PROTEIN"/>
    <property type="match status" value="1"/>
</dbReference>
<reference evidence="6 7" key="1">
    <citation type="submission" date="2018-05" db="EMBL/GenBank/DDBJ databases">
        <title>Genomic Encyclopedia of Type Strains, Phase IV (KMG-IV): sequencing the most valuable type-strain genomes for metagenomic binning, comparative biology and taxonomic classification.</title>
        <authorList>
            <person name="Goeker M."/>
        </authorList>
    </citation>
    <scope>NUCLEOTIDE SEQUENCE [LARGE SCALE GENOMIC DNA]</scope>
    <source>
        <strain evidence="6 7">JC118</strain>
    </source>
</reference>
<dbReference type="SMART" id="SM00382">
    <property type="entry name" value="AAA"/>
    <property type="match status" value="1"/>
</dbReference>
<evidence type="ECO:0000313" key="6">
    <source>
        <dbReference type="EMBL" id="PXX78244.1"/>
    </source>
</evidence>
<dbReference type="STRING" id="1034346.GCA_000313565_00426"/>
<evidence type="ECO:0000256" key="4">
    <source>
        <dbReference type="ARBA" id="ARBA00022840"/>
    </source>
</evidence>
<dbReference type="SUPFAM" id="SSF52540">
    <property type="entry name" value="P-loop containing nucleoside triphosphate hydrolases"/>
    <property type="match status" value="1"/>
</dbReference>
<evidence type="ECO:0000259" key="5">
    <source>
        <dbReference type="PROSITE" id="PS50893"/>
    </source>
</evidence>
<sequence>MMAENILEVYELTKMYNHFTALDHISITIEKGAVYGLIGQNGAGKSTLMKLISDLAHPSSGSFKLFGHAPNDDPYVYRRVGVLIENSGLYPSLNAFDNMKMKSLAMGCFNRAKILNLLALCGLKDCGSKLTKNFSMGMKQRLGIAMALLNDPEFLILDEPTNGLDPQGILEIRNLLIKLNREQGLTLLISSHILEELSKIATHYAIIKNGRLVECLTSDELFEKCKDCLEIHVDDSSKAVLCLEQQCGVINYNVLAKNVIHIYDHYDKPEIIVKELVMRDVLVYNITMNKLSLEDYYLKKCGDEDVD</sequence>
<dbReference type="InterPro" id="IPR003593">
    <property type="entry name" value="AAA+_ATPase"/>
</dbReference>
<organism evidence="6 7">
    <name type="scientific">Dielma fastidiosa</name>
    <dbReference type="NCBI Taxonomy" id="1034346"/>
    <lineage>
        <taxon>Bacteria</taxon>
        <taxon>Bacillati</taxon>
        <taxon>Bacillota</taxon>
        <taxon>Erysipelotrichia</taxon>
        <taxon>Erysipelotrichales</taxon>
        <taxon>Erysipelotrichaceae</taxon>
        <taxon>Dielma</taxon>
    </lineage>
</organism>
<comment type="caution">
    <text evidence="6">The sequence shown here is derived from an EMBL/GenBank/DDBJ whole genome shotgun (WGS) entry which is preliminary data.</text>
</comment>
<keyword evidence="2" id="KW-0813">Transport</keyword>
<dbReference type="RefSeq" id="WP_034456326.1">
    <property type="nucleotide sequence ID" value="NZ_CABKRQ010000001.1"/>
</dbReference>
<keyword evidence="3" id="KW-0547">Nucleotide-binding</keyword>
<gene>
    <name evidence="6" type="ORF">DES51_108172</name>
</gene>
<protein>
    <submittedName>
        <fullName evidence="6">ABC-2 type transport system ATP-binding protein</fullName>
    </submittedName>
</protein>
<dbReference type="EMBL" id="QJKH01000008">
    <property type="protein sequence ID" value="PXX78244.1"/>
    <property type="molecule type" value="Genomic_DNA"/>
</dbReference>
<name>A0A318KJF9_9FIRM</name>
<comment type="similarity">
    <text evidence="1">Belongs to the ABC transporter superfamily.</text>
</comment>
<evidence type="ECO:0000256" key="3">
    <source>
        <dbReference type="ARBA" id="ARBA00022741"/>
    </source>
</evidence>
<dbReference type="PROSITE" id="PS50893">
    <property type="entry name" value="ABC_TRANSPORTER_2"/>
    <property type="match status" value="1"/>
</dbReference>
<accession>A0A318KJF9</accession>
<dbReference type="InterPro" id="IPR027417">
    <property type="entry name" value="P-loop_NTPase"/>
</dbReference>
<evidence type="ECO:0000256" key="1">
    <source>
        <dbReference type="ARBA" id="ARBA00005417"/>
    </source>
</evidence>
<dbReference type="GO" id="GO:0016887">
    <property type="term" value="F:ATP hydrolysis activity"/>
    <property type="evidence" value="ECO:0007669"/>
    <property type="project" value="InterPro"/>
</dbReference>